<evidence type="ECO:0000256" key="8">
    <source>
        <dbReference type="SAM" id="Phobius"/>
    </source>
</evidence>
<dbReference type="GO" id="GO:0016020">
    <property type="term" value="C:membrane"/>
    <property type="evidence" value="ECO:0007669"/>
    <property type="project" value="UniProtKB-SubCell"/>
</dbReference>
<keyword evidence="5 8" id="KW-0812">Transmembrane</keyword>
<evidence type="ECO:0000259" key="9">
    <source>
        <dbReference type="Pfam" id="PF13813"/>
    </source>
</evidence>
<dbReference type="GO" id="GO:0006629">
    <property type="term" value="P:lipid metabolic process"/>
    <property type="evidence" value="ECO:0007669"/>
    <property type="project" value="InterPro"/>
</dbReference>
<sequence>MTASGATAPSSISSFTGAKDFIHMKGEETLLDGVLSGIMRAFEELIPPHASRQPLSAASLPIALLGPSFPFLFLAYLARRADTHLIRLLVLPSAVASALYFTYHYKIEDPRYRIFEFIRFLVCYYMIGKSLNFAFVRDGRFKIGEKRLRRVNEVDPESGVDPALFPPWLRDGFELVCALRGIGWDFGRDVYIPPRTTSTQKGRFLSDATMSLIKHFLTVDLCDSLIKLVPGVGSPEGGSLFLADLPLHLRYCLSTATHILVGMVVIFGLEAGNDFVSLVAVGLFRSSPETWFPLYDSPWRSTSLHQLWGNGWHQLLRHMFLSFGGYPGLWLAGNAGMVLGAFLASGLYHELGLQMSDHRVVLFFLSQGVGILLENRYKRYTGKSVGGVVGWCWTFFWVVFVGQICTDAWAIGGLPGAVLVPRELSIVRRLVFPAMRYLAQYNASQ</sequence>
<dbReference type="InterPro" id="IPR044851">
    <property type="entry name" value="Wax_synthase"/>
</dbReference>
<keyword evidence="7 8" id="KW-0472">Membrane</keyword>
<feature type="transmembrane region" description="Helical" evidence="8">
    <location>
        <begin position="85"/>
        <end position="105"/>
    </location>
</feature>
<proteinExistence type="inferred from homology"/>
<dbReference type="PANTHER" id="PTHR31595">
    <property type="entry name" value="LONG-CHAIN-ALCOHOL O-FATTY-ACYLTRANSFERASE 3-RELATED"/>
    <property type="match status" value="1"/>
</dbReference>
<dbReference type="Pfam" id="PF13813">
    <property type="entry name" value="MBOAT_2"/>
    <property type="match status" value="1"/>
</dbReference>
<organism evidence="10 11">
    <name type="scientific">Daedalea quercina L-15889</name>
    <dbReference type="NCBI Taxonomy" id="1314783"/>
    <lineage>
        <taxon>Eukaryota</taxon>
        <taxon>Fungi</taxon>
        <taxon>Dikarya</taxon>
        <taxon>Basidiomycota</taxon>
        <taxon>Agaricomycotina</taxon>
        <taxon>Agaricomycetes</taxon>
        <taxon>Polyporales</taxon>
        <taxon>Fomitopsis</taxon>
    </lineage>
</organism>
<comment type="subcellular location">
    <subcellularLocation>
        <location evidence="1">Membrane</location>
        <topology evidence="1">Multi-pass membrane protein</topology>
    </subcellularLocation>
</comment>
<protein>
    <recommendedName>
        <fullName evidence="9">Wax synthase domain-containing protein</fullName>
    </recommendedName>
</protein>
<feature type="transmembrane region" description="Helical" evidence="8">
    <location>
        <begin position="259"/>
        <end position="284"/>
    </location>
</feature>
<dbReference type="AlphaFoldDB" id="A0A165TCY9"/>
<accession>A0A165TCY9</accession>
<feature type="transmembrane region" description="Helical" evidence="8">
    <location>
        <begin position="329"/>
        <end position="348"/>
    </location>
</feature>
<evidence type="ECO:0000256" key="5">
    <source>
        <dbReference type="ARBA" id="ARBA00022692"/>
    </source>
</evidence>
<keyword evidence="4" id="KW-0808">Transferase</keyword>
<evidence type="ECO:0000256" key="6">
    <source>
        <dbReference type="ARBA" id="ARBA00022989"/>
    </source>
</evidence>
<evidence type="ECO:0000256" key="4">
    <source>
        <dbReference type="ARBA" id="ARBA00022679"/>
    </source>
</evidence>
<feature type="domain" description="Wax synthase" evidence="9">
    <location>
        <begin position="291"/>
        <end position="364"/>
    </location>
</feature>
<evidence type="ECO:0000256" key="3">
    <source>
        <dbReference type="ARBA" id="ARBA00007282"/>
    </source>
</evidence>
<dbReference type="PANTHER" id="PTHR31595:SF57">
    <property type="entry name" value="OS04G0481900 PROTEIN"/>
    <property type="match status" value="1"/>
</dbReference>
<evidence type="ECO:0000256" key="2">
    <source>
        <dbReference type="ARBA" id="ARBA00005179"/>
    </source>
</evidence>
<comment type="similarity">
    <text evidence="3">Belongs to the wax synthase family.</text>
</comment>
<evidence type="ECO:0000256" key="7">
    <source>
        <dbReference type="ARBA" id="ARBA00023136"/>
    </source>
</evidence>
<keyword evidence="6 8" id="KW-1133">Transmembrane helix</keyword>
<gene>
    <name evidence="10" type="ORF">DAEQUDRAFT_754538</name>
</gene>
<dbReference type="OrthoDB" id="1077582at2759"/>
<feature type="transmembrane region" description="Helical" evidence="8">
    <location>
        <begin position="117"/>
        <end position="136"/>
    </location>
</feature>
<dbReference type="GO" id="GO:0008374">
    <property type="term" value="F:O-acyltransferase activity"/>
    <property type="evidence" value="ECO:0007669"/>
    <property type="project" value="InterPro"/>
</dbReference>
<evidence type="ECO:0000313" key="10">
    <source>
        <dbReference type="EMBL" id="KZT73257.1"/>
    </source>
</evidence>
<dbReference type="EMBL" id="KV429037">
    <property type="protein sequence ID" value="KZT73257.1"/>
    <property type="molecule type" value="Genomic_DNA"/>
</dbReference>
<dbReference type="Proteomes" id="UP000076727">
    <property type="component" value="Unassembled WGS sequence"/>
</dbReference>
<dbReference type="STRING" id="1314783.A0A165TCY9"/>
<keyword evidence="11" id="KW-1185">Reference proteome</keyword>
<evidence type="ECO:0000313" key="11">
    <source>
        <dbReference type="Proteomes" id="UP000076727"/>
    </source>
</evidence>
<name>A0A165TCY9_9APHY</name>
<reference evidence="10 11" key="1">
    <citation type="journal article" date="2016" name="Mol. Biol. Evol.">
        <title>Comparative Genomics of Early-Diverging Mushroom-Forming Fungi Provides Insights into the Origins of Lignocellulose Decay Capabilities.</title>
        <authorList>
            <person name="Nagy L.G."/>
            <person name="Riley R."/>
            <person name="Tritt A."/>
            <person name="Adam C."/>
            <person name="Daum C."/>
            <person name="Floudas D."/>
            <person name="Sun H."/>
            <person name="Yadav J.S."/>
            <person name="Pangilinan J."/>
            <person name="Larsson K.H."/>
            <person name="Matsuura K."/>
            <person name="Barry K."/>
            <person name="Labutti K."/>
            <person name="Kuo R."/>
            <person name="Ohm R.A."/>
            <person name="Bhattacharya S.S."/>
            <person name="Shirouzu T."/>
            <person name="Yoshinaga Y."/>
            <person name="Martin F.M."/>
            <person name="Grigoriev I.V."/>
            <person name="Hibbett D.S."/>
        </authorList>
    </citation>
    <scope>NUCLEOTIDE SEQUENCE [LARGE SCALE GENOMIC DNA]</scope>
    <source>
        <strain evidence="10 11">L-15889</strain>
    </source>
</reference>
<comment type="pathway">
    <text evidence="2">Secondary metabolite biosynthesis.</text>
</comment>
<dbReference type="InterPro" id="IPR032805">
    <property type="entry name" value="Wax_synthase_dom"/>
</dbReference>
<feature type="transmembrane region" description="Helical" evidence="8">
    <location>
        <begin position="58"/>
        <end position="78"/>
    </location>
</feature>
<evidence type="ECO:0000256" key="1">
    <source>
        <dbReference type="ARBA" id="ARBA00004141"/>
    </source>
</evidence>